<dbReference type="GO" id="GO:0032979">
    <property type="term" value="P:protein insertion into mitochondrial inner membrane from matrix"/>
    <property type="evidence" value="ECO:0007669"/>
    <property type="project" value="TreeGrafter"/>
</dbReference>
<dbReference type="GO" id="GO:0005743">
    <property type="term" value="C:mitochondrial inner membrane"/>
    <property type="evidence" value="ECO:0007669"/>
    <property type="project" value="TreeGrafter"/>
</dbReference>
<comment type="similarity">
    <text evidence="2">Belongs to the OXA1/ALB3/YidC (TC 2.A.9.2) family.</text>
</comment>
<feature type="region of interest" description="Disordered" evidence="6">
    <location>
        <begin position="198"/>
        <end position="244"/>
    </location>
</feature>
<keyword evidence="5" id="KW-0472">Membrane</keyword>
<dbReference type="PANTHER" id="PTHR12428:SF34">
    <property type="entry name" value="MITOCHONDRIAL INNER MEMBRANE PROTEIN OXA1-LIKE"/>
    <property type="match status" value="1"/>
</dbReference>
<evidence type="ECO:0000313" key="7">
    <source>
        <dbReference type="EMBL" id="MBA0768789.1"/>
    </source>
</evidence>
<proteinExistence type="inferred from homology"/>
<evidence type="ECO:0000256" key="4">
    <source>
        <dbReference type="ARBA" id="ARBA00022989"/>
    </source>
</evidence>
<gene>
    <name evidence="7" type="ORF">Gotri_017569</name>
</gene>
<dbReference type="Proteomes" id="UP000593568">
    <property type="component" value="Unassembled WGS sequence"/>
</dbReference>
<dbReference type="PANTHER" id="PTHR12428">
    <property type="entry name" value="OXA1"/>
    <property type="match status" value="1"/>
</dbReference>
<comment type="caution">
    <text evidence="7">The sequence shown here is derived from an EMBL/GenBank/DDBJ whole genome shotgun (WGS) entry which is preliminary data.</text>
</comment>
<dbReference type="InterPro" id="IPR001708">
    <property type="entry name" value="YidC/ALB3/OXA1/COX18"/>
</dbReference>
<keyword evidence="3" id="KW-0812">Transmembrane</keyword>
<evidence type="ECO:0000256" key="2">
    <source>
        <dbReference type="ARBA" id="ARBA00010583"/>
    </source>
</evidence>
<evidence type="ECO:0000256" key="1">
    <source>
        <dbReference type="ARBA" id="ARBA00004141"/>
    </source>
</evidence>
<dbReference type="GO" id="GO:0032977">
    <property type="term" value="F:membrane insertase activity"/>
    <property type="evidence" value="ECO:0007669"/>
    <property type="project" value="InterPro"/>
</dbReference>
<name>A0A7J9E6Y1_9ROSI</name>
<protein>
    <submittedName>
        <fullName evidence="7">Uncharacterized protein</fullName>
    </submittedName>
</protein>
<sequence>MAFRRSLCNRVTIMARRYQPSFAYVLHEEEHMLINKKETNLICVNPAGNEATPGGNVEVVGKQGLVPVSSFLLQITTMAKKMPSFKCGGAYWFTDLTTPDSLYVFPILTALKFLITVEASCNMQDGMEGKPAAATKKIVSSVLAVLTVPFTMNFPKAPGVKKALGIPKIPDQPAATARRPSINLYSVLKKTLQQARTAAEEESASVSAAPTKVSNRSTPSSSAINQRIKHLEEQVKGKNNNKKR</sequence>
<feature type="compositionally biased region" description="Polar residues" evidence="6">
    <location>
        <begin position="212"/>
        <end position="225"/>
    </location>
</feature>
<keyword evidence="4" id="KW-1133">Transmembrane helix</keyword>
<evidence type="ECO:0000256" key="3">
    <source>
        <dbReference type="ARBA" id="ARBA00022692"/>
    </source>
</evidence>
<dbReference type="AlphaFoldDB" id="A0A7J9E6Y1"/>
<organism evidence="7 8">
    <name type="scientific">Gossypium trilobum</name>
    <dbReference type="NCBI Taxonomy" id="34281"/>
    <lineage>
        <taxon>Eukaryota</taxon>
        <taxon>Viridiplantae</taxon>
        <taxon>Streptophyta</taxon>
        <taxon>Embryophyta</taxon>
        <taxon>Tracheophyta</taxon>
        <taxon>Spermatophyta</taxon>
        <taxon>Magnoliopsida</taxon>
        <taxon>eudicotyledons</taxon>
        <taxon>Gunneridae</taxon>
        <taxon>Pentapetalae</taxon>
        <taxon>rosids</taxon>
        <taxon>malvids</taxon>
        <taxon>Malvales</taxon>
        <taxon>Malvaceae</taxon>
        <taxon>Malvoideae</taxon>
        <taxon>Gossypium</taxon>
    </lineage>
</organism>
<dbReference type="EMBL" id="JABEZW010000007">
    <property type="protein sequence ID" value="MBA0768789.1"/>
    <property type="molecule type" value="Genomic_DNA"/>
</dbReference>
<reference evidence="7 8" key="1">
    <citation type="journal article" date="2019" name="Genome Biol. Evol.">
        <title>Insights into the evolution of the New World diploid cottons (Gossypium, subgenus Houzingenia) based on genome sequencing.</title>
        <authorList>
            <person name="Grover C.E."/>
            <person name="Arick M.A. 2nd"/>
            <person name="Thrash A."/>
            <person name="Conover J.L."/>
            <person name="Sanders W.S."/>
            <person name="Peterson D.G."/>
            <person name="Frelichowski J.E."/>
            <person name="Scheffler J.A."/>
            <person name="Scheffler B.E."/>
            <person name="Wendel J.F."/>
        </authorList>
    </citation>
    <scope>NUCLEOTIDE SEQUENCE [LARGE SCALE GENOMIC DNA]</scope>
    <source>
        <strain evidence="7">8</strain>
        <tissue evidence="7">Leaf</tissue>
    </source>
</reference>
<evidence type="ECO:0000256" key="6">
    <source>
        <dbReference type="SAM" id="MobiDB-lite"/>
    </source>
</evidence>
<keyword evidence="8" id="KW-1185">Reference proteome</keyword>
<evidence type="ECO:0000313" key="8">
    <source>
        <dbReference type="Proteomes" id="UP000593568"/>
    </source>
</evidence>
<evidence type="ECO:0000256" key="5">
    <source>
        <dbReference type="ARBA" id="ARBA00023136"/>
    </source>
</evidence>
<comment type="subcellular location">
    <subcellularLocation>
        <location evidence="1">Membrane</location>
        <topology evidence="1">Multi-pass membrane protein</topology>
    </subcellularLocation>
</comment>
<accession>A0A7J9E6Y1</accession>